<dbReference type="PROSITE" id="PS00107">
    <property type="entry name" value="PROTEIN_KINASE_ATP"/>
    <property type="match status" value="1"/>
</dbReference>
<dbReference type="RefSeq" id="WP_179766722.1">
    <property type="nucleotide sequence ID" value="NZ_JACCFO010000001.1"/>
</dbReference>
<evidence type="ECO:0000256" key="3">
    <source>
        <dbReference type="ARBA" id="ARBA00022777"/>
    </source>
</evidence>
<reference evidence="7 8" key="1">
    <citation type="submission" date="2020-07" db="EMBL/GenBank/DDBJ databases">
        <title>Sequencing the genomes of 1000 actinobacteria strains.</title>
        <authorList>
            <person name="Klenk H.-P."/>
        </authorList>
    </citation>
    <scope>NUCLEOTIDE SEQUENCE [LARGE SCALE GENOMIC DNA]</scope>
    <source>
        <strain evidence="7 8">DSM 45927</strain>
    </source>
</reference>
<keyword evidence="4 5" id="KW-0067">ATP-binding</keyword>
<evidence type="ECO:0000313" key="8">
    <source>
        <dbReference type="Proteomes" id="UP000575985"/>
    </source>
</evidence>
<evidence type="ECO:0000313" key="7">
    <source>
        <dbReference type="EMBL" id="NYI95145.1"/>
    </source>
</evidence>
<evidence type="ECO:0000256" key="1">
    <source>
        <dbReference type="ARBA" id="ARBA00022679"/>
    </source>
</evidence>
<protein>
    <submittedName>
        <fullName evidence="7">Serine/threonine protein kinase</fullName>
    </submittedName>
</protein>
<dbReference type="EMBL" id="JACCFO010000001">
    <property type="protein sequence ID" value="NYI95145.1"/>
    <property type="molecule type" value="Genomic_DNA"/>
</dbReference>
<evidence type="ECO:0000256" key="4">
    <source>
        <dbReference type="ARBA" id="ARBA00022840"/>
    </source>
</evidence>
<dbReference type="PROSITE" id="PS50011">
    <property type="entry name" value="PROTEIN_KINASE_DOM"/>
    <property type="match status" value="1"/>
</dbReference>
<name>A0A853BK92_9ACTN</name>
<keyword evidence="3 7" id="KW-0418">Kinase</keyword>
<dbReference type="PANTHER" id="PTHR43289:SF34">
    <property type="entry name" value="SERINE_THREONINE-PROTEIN KINASE YBDM-RELATED"/>
    <property type="match status" value="1"/>
</dbReference>
<evidence type="ECO:0000256" key="5">
    <source>
        <dbReference type="PROSITE-ProRule" id="PRU10141"/>
    </source>
</evidence>
<dbReference type="PANTHER" id="PTHR43289">
    <property type="entry name" value="MITOGEN-ACTIVATED PROTEIN KINASE KINASE KINASE 20-RELATED"/>
    <property type="match status" value="1"/>
</dbReference>
<keyword evidence="7" id="KW-0723">Serine/threonine-protein kinase</keyword>
<feature type="binding site" evidence="5">
    <location>
        <position position="44"/>
    </location>
    <ligand>
        <name>ATP</name>
        <dbReference type="ChEBI" id="CHEBI:30616"/>
    </ligand>
</feature>
<proteinExistence type="predicted"/>
<keyword evidence="2 5" id="KW-0547">Nucleotide-binding</keyword>
<dbReference type="InterPro" id="IPR011009">
    <property type="entry name" value="Kinase-like_dom_sf"/>
</dbReference>
<dbReference type="SUPFAM" id="SSF56112">
    <property type="entry name" value="Protein kinase-like (PK-like)"/>
    <property type="match status" value="1"/>
</dbReference>
<dbReference type="AlphaFoldDB" id="A0A853BK92"/>
<accession>A0A853BK92</accession>
<sequence length="145" mass="14981">MASPLLDGDPAAIGPYRLHGRLGGGGMGQVYLGLSPGGRPVAVKVVRAALAGDAEFRIRFAQEVRAARRVGGFYTAQVVDADTEAGPPWMATAYIPGPSLHRAVGDHGPLPLESVAVLGAGLAEGLGAVHAARPIHREAYLEQAR</sequence>
<dbReference type="GO" id="GO:0005524">
    <property type="term" value="F:ATP binding"/>
    <property type="evidence" value="ECO:0007669"/>
    <property type="project" value="UniProtKB-UniRule"/>
</dbReference>
<feature type="domain" description="Protein kinase" evidence="6">
    <location>
        <begin position="16"/>
        <end position="145"/>
    </location>
</feature>
<evidence type="ECO:0000256" key="2">
    <source>
        <dbReference type="ARBA" id="ARBA00022741"/>
    </source>
</evidence>
<evidence type="ECO:0000259" key="6">
    <source>
        <dbReference type="PROSITE" id="PS50011"/>
    </source>
</evidence>
<dbReference type="GO" id="GO:0004674">
    <property type="term" value="F:protein serine/threonine kinase activity"/>
    <property type="evidence" value="ECO:0007669"/>
    <property type="project" value="UniProtKB-KW"/>
</dbReference>
<gene>
    <name evidence="7" type="ORF">HNR12_001422</name>
</gene>
<organism evidence="7 8">
    <name type="scientific">Streptomonospora nanhaiensis</name>
    <dbReference type="NCBI Taxonomy" id="1323731"/>
    <lineage>
        <taxon>Bacteria</taxon>
        <taxon>Bacillati</taxon>
        <taxon>Actinomycetota</taxon>
        <taxon>Actinomycetes</taxon>
        <taxon>Streptosporangiales</taxon>
        <taxon>Nocardiopsidaceae</taxon>
        <taxon>Streptomonospora</taxon>
    </lineage>
</organism>
<dbReference type="InterPro" id="IPR000719">
    <property type="entry name" value="Prot_kinase_dom"/>
</dbReference>
<keyword evidence="1" id="KW-0808">Transferase</keyword>
<comment type="caution">
    <text evidence="7">The sequence shown here is derived from an EMBL/GenBank/DDBJ whole genome shotgun (WGS) entry which is preliminary data.</text>
</comment>
<dbReference type="Gene3D" id="3.30.200.20">
    <property type="entry name" value="Phosphorylase Kinase, domain 1"/>
    <property type="match status" value="1"/>
</dbReference>
<dbReference type="Proteomes" id="UP000575985">
    <property type="component" value="Unassembled WGS sequence"/>
</dbReference>
<dbReference type="InterPro" id="IPR017441">
    <property type="entry name" value="Protein_kinase_ATP_BS"/>
</dbReference>
<keyword evidence="8" id="KW-1185">Reference proteome</keyword>